<comment type="caution">
    <text evidence="2">The sequence shown here is derived from an EMBL/GenBank/DDBJ whole genome shotgun (WGS) entry which is preliminary data.</text>
</comment>
<dbReference type="EMBL" id="CAKOGL010000024">
    <property type="protein sequence ID" value="CAH2101906.1"/>
    <property type="molecule type" value="Genomic_DNA"/>
</dbReference>
<feature type="compositionally biased region" description="Basic and acidic residues" evidence="1">
    <location>
        <begin position="275"/>
        <end position="287"/>
    </location>
</feature>
<dbReference type="Proteomes" id="UP001153954">
    <property type="component" value="Unassembled WGS sequence"/>
</dbReference>
<dbReference type="AlphaFoldDB" id="A0AAU9USB9"/>
<evidence type="ECO:0000313" key="2">
    <source>
        <dbReference type="EMBL" id="CAH2101906.1"/>
    </source>
</evidence>
<evidence type="ECO:0000256" key="1">
    <source>
        <dbReference type="SAM" id="MobiDB-lite"/>
    </source>
</evidence>
<feature type="compositionally biased region" description="Basic and acidic residues" evidence="1">
    <location>
        <begin position="938"/>
        <end position="950"/>
    </location>
</feature>
<feature type="region of interest" description="Disordered" evidence="1">
    <location>
        <begin position="938"/>
        <end position="975"/>
    </location>
</feature>
<evidence type="ECO:0000313" key="3">
    <source>
        <dbReference type="Proteomes" id="UP001153954"/>
    </source>
</evidence>
<gene>
    <name evidence="2" type="ORF">EEDITHA_LOCUS16615</name>
</gene>
<proteinExistence type="predicted"/>
<organism evidence="2 3">
    <name type="scientific">Euphydryas editha</name>
    <name type="common">Edith's checkerspot</name>
    <dbReference type="NCBI Taxonomy" id="104508"/>
    <lineage>
        <taxon>Eukaryota</taxon>
        <taxon>Metazoa</taxon>
        <taxon>Ecdysozoa</taxon>
        <taxon>Arthropoda</taxon>
        <taxon>Hexapoda</taxon>
        <taxon>Insecta</taxon>
        <taxon>Pterygota</taxon>
        <taxon>Neoptera</taxon>
        <taxon>Endopterygota</taxon>
        <taxon>Lepidoptera</taxon>
        <taxon>Glossata</taxon>
        <taxon>Ditrysia</taxon>
        <taxon>Papilionoidea</taxon>
        <taxon>Nymphalidae</taxon>
        <taxon>Nymphalinae</taxon>
        <taxon>Euphydryas</taxon>
    </lineage>
</organism>
<keyword evidence="3" id="KW-1185">Reference proteome</keyword>
<evidence type="ECO:0008006" key="4">
    <source>
        <dbReference type="Google" id="ProtNLM"/>
    </source>
</evidence>
<feature type="compositionally biased region" description="Polar residues" evidence="1">
    <location>
        <begin position="957"/>
        <end position="971"/>
    </location>
</feature>
<reference evidence="2" key="1">
    <citation type="submission" date="2022-03" db="EMBL/GenBank/DDBJ databases">
        <authorList>
            <person name="Tunstrom K."/>
        </authorList>
    </citation>
    <scope>NUCLEOTIDE SEQUENCE</scope>
</reference>
<accession>A0AAU9USB9</accession>
<protein>
    <recommendedName>
        <fullName evidence="4">WW domain-containing protein</fullName>
    </recommendedName>
</protein>
<feature type="region of interest" description="Disordered" evidence="1">
    <location>
        <begin position="264"/>
        <end position="287"/>
    </location>
</feature>
<name>A0AAU9USB9_EUPED</name>
<sequence length="1201" mass="139044">MNINKQNSCDWVLNPSKRFPGKYYYFNVVTGETVWSLNGAESKLLKKCNSAEQVGDKMHYCPEPVTPPNENPITPSVFYPRNSCRNVSQPQTFGHAIFPNYINNAEPNFPNIIWAPIPVYFSNMSEARRPMLDQNTQTSEPARDLFVQTCTIPLSQRFASFGNIDAHSPTNAHTYKNNYYIPVKNFHISTPMKNWWNNTEKNNLYTGKCKKGDDISSQLQYKRKLDEPKLILKDEKIKKFSETDSSYKIDSLISKTNVNKENVENESLCQSNKVENTKNDKNNEDSSKKLDKCDLRFLLQSKRCKSANLGRSNHEKQGEVTNKIKTAPKKNVSFNLSNISDDYASVQDNGERDMFKEPLPIKLLKSLNKLHINNEWYISTDEDVLLEDFDFIIDYIATDSSCKLLIADSVVKYIEELCMGEHRGRSAVILARHVYRRLGDSQQVQVVETADGTSLMEDVIKSCIATMDMDIHVVLITKYPIFEKIAKSYGIHVYSLDYIKNGGTRSKDIVSDGENTKDNLFLQSAENFDPFILSKHADKPIKRTLFNNSDSNIFDTNKEYKLNHLNKENPDNSLDICQNIEKLNINNEKYTNIKRVINNSYDKSKISERNINNSNKTKPIKSIFDHIDTKNDKFNKNNCIVKLTKTVSNNFFEPVNSKKNVFIDNKEEDLRDDRPSYYNERYTEEENTREFINRDMNMRRFDCLDTLDDKLKGFHVEDETIENNIISRSEELICCYVQIMEELVNFVLRKNIETKDQIPFFLREGLVNLKEIYYNRKEIKTVIEKLLALCGFCPMKGNLKKDIKANDFLKILGCGFLLVDSLEDVLSEDLTEIKVLLITLLENIESSHSFEDPEQVETPLKRSEPDIDTCLFRHNFIKRRSDIIDYLKRHYVEWKNYDDNENEAAENEDLNPNVKIFRTSGRNLNTFKIDNKKRISIENPKEQNLKDKNKNTKTNNHTEINIPTHGNTFNDGNDKDGPKVIRNVRLIDEYEERIKSHLDLDVLDYSEIADTLSVESKKFNKTQINDYVGLTRSNDSLFLINDNYNDVRDSTADSGFGNEIHACTLIRNFLTELSVSFKLIYTFIDKCIKEFRDEEMTDETKKNLVDKANQTHTHIADVIEKLKAIIERESSDSTLKSLLVKAGSDIAEDKRMTRYRQTVTKCLEQAQILESSLKIMISVTNDDCDISVSSKNEINHFNIFE</sequence>